<organism evidence="3 4">
    <name type="scientific">Aspergillus calidoustus</name>
    <dbReference type="NCBI Taxonomy" id="454130"/>
    <lineage>
        <taxon>Eukaryota</taxon>
        <taxon>Fungi</taxon>
        <taxon>Dikarya</taxon>
        <taxon>Ascomycota</taxon>
        <taxon>Pezizomycotina</taxon>
        <taxon>Eurotiomycetes</taxon>
        <taxon>Eurotiomycetidae</taxon>
        <taxon>Eurotiales</taxon>
        <taxon>Aspergillaceae</taxon>
        <taxon>Aspergillus</taxon>
        <taxon>Aspergillus subgen. Nidulantes</taxon>
    </lineage>
</organism>
<dbReference type="EMBL" id="CDMC01000006">
    <property type="protein sequence ID" value="CEN62054.1"/>
    <property type="molecule type" value="Genomic_DNA"/>
</dbReference>
<evidence type="ECO:0000259" key="2">
    <source>
        <dbReference type="Pfam" id="PF08450"/>
    </source>
</evidence>
<dbReference type="AlphaFoldDB" id="A0A0U5GR23"/>
<dbReference type="Pfam" id="PF08450">
    <property type="entry name" value="SGL"/>
    <property type="match status" value="1"/>
</dbReference>
<proteinExistence type="predicted"/>
<dbReference type="Proteomes" id="UP000054771">
    <property type="component" value="Unassembled WGS sequence"/>
</dbReference>
<dbReference type="STRING" id="454130.A0A0U5GR23"/>
<dbReference type="PANTHER" id="PTHR47064:SF2">
    <property type="entry name" value="SMP-30_GLUCONOLACTONASE_LRE-LIKE REGION DOMAIN-CONTAINING PROTEIN-RELATED"/>
    <property type="match status" value="1"/>
</dbReference>
<keyword evidence="4" id="KW-1185">Reference proteome</keyword>
<protein>
    <recommendedName>
        <fullName evidence="2">SMP-30/Gluconolactonase/LRE-like region domain-containing protein</fullName>
    </recommendedName>
</protein>
<dbReference type="InterPro" id="IPR013658">
    <property type="entry name" value="SGL"/>
</dbReference>
<dbReference type="PANTHER" id="PTHR47064">
    <property type="entry name" value="PUTATIVE (AFU_ORTHOLOGUE AFUA_1G08990)-RELATED"/>
    <property type="match status" value="1"/>
</dbReference>
<gene>
    <name evidence="3" type="ORF">ASPCAL08694</name>
</gene>
<dbReference type="OMA" id="SPECNCI"/>
<accession>A0A0U5GR23</accession>
<evidence type="ECO:0000313" key="4">
    <source>
        <dbReference type="Proteomes" id="UP000054771"/>
    </source>
</evidence>
<dbReference type="Gene3D" id="2.120.10.30">
    <property type="entry name" value="TolB, C-terminal domain"/>
    <property type="match status" value="1"/>
</dbReference>
<dbReference type="OrthoDB" id="423498at2759"/>
<dbReference type="SUPFAM" id="SSF63829">
    <property type="entry name" value="Calcium-dependent phosphotriesterase"/>
    <property type="match status" value="1"/>
</dbReference>
<evidence type="ECO:0000313" key="3">
    <source>
        <dbReference type="EMBL" id="CEN62054.1"/>
    </source>
</evidence>
<feature type="domain" description="SMP-30/Gluconolactonase/LRE-like region" evidence="2">
    <location>
        <begin position="193"/>
        <end position="381"/>
    </location>
</feature>
<feature type="signal peptide" evidence="1">
    <location>
        <begin position="1"/>
        <end position="17"/>
    </location>
</feature>
<feature type="chain" id="PRO_5006858123" description="SMP-30/Gluconolactonase/LRE-like region domain-containing protein" evidence="1">
    <location>
        <begin position="18"/>
        <end position="401"/>
    </location>
</feature>
<name>A0A0U5GR23_ASPCI</name>
<keyword evidence="1" id="KW-0732">Signal</keyword>
<dbReference type="InterPro" id="IPR011042">
    <property type="entry name" value="6-blade_b-propeller_TolB-like"/>
</dbReference>
<evidence type="ECO:0000256" key="1">
    <source>
        <dbReference type="SAM" id="SignalP"/>
    </source>
</evidence>
<sequence length="401" mass="44348">MKSLSFLLFPAIGLCRGILVGPDVVKVTKKWNDVFPYTNFNRNVTVPFWETGLLPDPAYSELEEDLEMIANASFVVYDDAFYKLLGIEDHTVSKTVEAIFTFPPPPSYAQRQIHDGTVYVPETNTIFAAELFSPKPGYGMQAIPYVWQIDISNPSAPVTEKVYPDPPLTIANGATYFNGSVYWAQEGNSTVPSAIVRMDPGTLQTEVVKNNFYGHRFNSLNDLVITADGIAFFTDGYYGYANFNDTLVPELANGVYRWDLNSGNIKMVAGAAEGAFVNPNGVALNAAHTKLFVTNRGETSADPHGGRTIYVHDIQEHGISNREIFAYVDAGFPDGIKTDREGRVYGAVVGAVDVFDKAGTLLGRIKVDKDDVAVNMAWAGRWLYIFGRNKIYRVELETEEV</sequence>
<reference evidence="4" key="1">
    <citation type="journal article" date="2016" name="Genome Announc.">
        <title>Draft genome sequences of fungus Aspergillus calidoustus.</title>
        <authorList>
            <person name="Horn F."/>
            <person name="Linde J."/>
            <person name="Mattern D.J."/>
            <person name="Walther G."/>
            <person name="Guthke R."/>
            <person name="Scherlach K."/>
            <person name="Martin K."/>
            <person name="Brakhage A.A."/>
            <person name="Petzke L."/>
            <person name="Valiante V."/>
        </authorList>
    </citation>
    <scope>NUCLEOTIDE SEQUENCE [LARGE SCALE GENOMIC DNA]</scope>
    <source>
        <strain evidence="4">SF006504</strain>
    </source>
</reference>
<dbReference type="InterPro" id="IPR052988">
    <property type="entry name" value="Oryzine_lactonohydrolase"/>
</dbReference>